<dbReference type="Gene3D" id="3.90.1750.20">
    <property type="entry name" value="Putative Large Serine Recombinase, Chain B, Domain 2"/>
    <property type="match status" value="1"/>
</dbReference>
<dbReference type="InterPro" id="IPR050639">
    <property type="entry name" value="SSR_resolvase"/>
</dbReference>
<evidence type="ECO:0000259" key="1">
    <source>
        <dbReference type="PROSITE" id="PS51737"/>
    </source>
</evidence>
<dbReference type="InterPro" id="IPR036162">
    <property type="entry name" value="Resolvase-like_N_sf"/>
</dbReference>
<dbReference type="PROSITE" id="PS51737">
    <property type="entry name" value="RECOMBINASE_DNA_BIND"/>
    <property type="match status" value="1"/>
</dbReference>
<dbReference type="Proteomes" id="UP001237737">
    <property type="component" value="Unassembled WGS sequence"/>
</dbReference>
<dbReference type="Pfam" id="PF00239">
    <property type="entry name" value="Resolvase"/>
    <property type="match status" value="1"/>
</dbReference>
<protein>
    <submittedName>
        <fullName evidence="2">DNA invertase Pin-like site-specific DNA recombinase</fullName>
    </submittedName>
</protein>
<dbReference type="CDD" id="cd00338">
    <property type="entry name" value="Ser_Recombinase"/>
    <property type="match status" value="1"/>
</dbReference>
<accession>A0ABT9SZV6</accession>
<dbReference type="SMART" id="SM00857">
    <property type="entry name" value="Resolvase"/>
    <property type="match status" value="1"/>
</dbReference>
<proteinExistence type="predicted"/>
<dbReference type="Gene3D" id="3.40.50.1390">
    <property type="entry name" value="Resolvase, N-terminal catalytic domain"/>
    <property type="match status" value="1"/>
</dbReference>
<dbReference type="SUPFAM" id="SSF53041">
    <property type="entry name" value="Resolvase-like"/>
    <property type="match status" value="1"/>
</dbReference>
<dbReference type="InterPro" id="IPR006119">
    <property type="entry name" value="Resolv_N"/>
</dbReference>
<feature type="domain" description="Recombinase" evidence="1">
    <location>
        <begin position="174"/>
        <end position="297"/>
    </location>
</feature>
<reference evidence="2 3" key="1">
    <citation type="submission" date="2023-07" db="EMBL/GenBank/DDBJ databases">
        <title>Sorghum-associated microbial communities from plants grown in Nebraska, USA.</title>
        <authorList>
            <person name="Schachtman D."/>
        </authorList>
    </citation>
    <scope>NUCLEOTIDE SEQUENCE [LARGE SCALE GENOMIC DNA]</scope>
    <source>
        <strain evidence="2 3">CC60</strain>
    </source>
</reference>
<dbReference type="PANTHER" id="PTHR30461">
    <property type="entry name" value="DNA-INVERTASE FROM LAMBDOID PROPHAGE"/>
    <property type="match status" value="1"/>
</dbReference>
<sequence>MSTDLQICSPVNQSIAIAAYAQEHGMRVVRSYFDQGRSGLDIGGRDALQRLITDVQSGYAEFKVVLVYDVSSWGRFQNSDEAAYYEFLCTQAGIKVCYVAELFDNDGSPLAMILKGLKRTMAAEFSRELSEKVYAGQYRGTCLGFRQGGYSGYGMRRMLIDAEGARKGILQFGQRKSIYTDRIILVPGPANEVAVVRRIFREYVGGRSLRQIAIRLNADEIPNLLGRRWVYGAIRRILVNEKYIGNNVFSRCSKKLKQRTVYNPPSAWARKDSAFEGIVPPGLFYKAAERLARQREEPTTSEMLETARRILARDGFLSIKQIRDEPGVVYSQYRNRFGSMRELYEIVGYKAQRNLDFVVPRLRLKGWRESLTTFITEIIDESGSRTRRDGWVIHVDDAWTISAVILQASQYKGRPRWVSRRTPMNTDIVVFARMTPDGAVPIDYVVLPRIACGPGRISLRNENGPLLEAHTFTSLHVLRDLAIVSAMSAVACG</sequence>
<dbReference type="InterPro" id="IPR038109">
    <property type="entry name" value="DNA_bind_recomb_sf"/>
</dbReference>
<name>A0ABT9SZV6_9GAMM</name>
<organism evidence="2 3">
    <name type="scientific">Luteibacter jiangsuensis</name>
    <dbReference type="NCBI Taxonomy" id="637577"/>
    <lineage>
        <taxon>Bacteria</taxon>
        <taxon>Pseudomonadati</taxon>
        <taxon>Pseudomonadota</taxon>
        <taxon>Gammaproteobacteria</taxon>
        <taxon>Lysobacterales</taxon>
        <taxon>Rhodanobacteraceae</taxon>
        <taxon>Luteibacter</taxon>
    </lineage>
</organism>
<dbReference type="InterPro" id="IPR011109">
    <property type="entry name" value="DNA_bind_recombinase_dom"/>
</dbReference>
<comment type="caution">
    <text evidence="2">The sequence shown here is derived from an EMBL/GenBank/DDBJ whole genome shotgun (WGS) entry which is preliminary data.</text>
</comment>
<gene>
    <name evidence="2" type="ORF">J2T07_002722</name>
</gene>
<dbReference type="Pfam" id="PF07508">
    <property type="entry name" value="Recombinase"/>
    <property type="match status" value="1"/>
</dbReference>
<evidence type="ECO:0000313" key="3">
    <source>
        <dbReference type="Proteomes" id="UP001237737"/>
    </source>
</evidence>
<evidence type="ECO:0000313" key="2">
    <source>
        <dbReference type="EMBL" id="MDQ0010532.1"/>
    </source>
</evidence>
<keyword evidence="3" id="KW-1185">Reference proteome</keyword>
<dbReference type="PANTHER" id="PTHR30461:SF23">
    <property type="entry name" value="DNA RECOMBINASE-RELATED"/>
    <property type="match status" value="1"/>
</dbReference>
<dbReference type="EMBL" id="JAUSSK010000003">
    <property type="protein sequence ID" value="MDQ0010532.1"/>
    <property type="molecule type" value="Genomic_DNA"/>
</dbReference>